<dbReference type="GO" id="GO:0005739">
    <property type="term" value="C:mitochondrion"/>
    <property type="evidence" value="ECO:0007669"/>
    <property type="project" value="TreeGrafter"/>
</dbReference>
<evidence type="ECO:0000259" key="2">
    <source>
        <dbReference type="Pfam" id="PF09791"/>
    </source>
</evidence>
<dbReference type="Proteomes" id="UP001149813">
    <property type="component" value="Unassembled WGS sequence"/>
</dbReference>
<dbReference type="AlphaFoldDB" id="A0A9W7XX76"/>
<keyword evidence="4" id="KW-1185">Reference proteome</keyword>
<feature type="region of interest" description="Disordered" evidence="1">
    <location>
        <begin position="86"/>
        <end position="105"/>
    </location>
</feature>
<feature type="compositionally biased region" description="Basic and acidic residues" evidence="1">
    <location>
        <begin position="86"/>
        <end position="102"/>
    </location>
</feature>
<feature type="domain" description="Oxidoreductase-like" evidence="2">
    <location>
        <begin position="42"/>
        <end position="82"/>
    </location>
</feature>
<organism evidence="3 4">
    <name type="scientific">Coemansia erecta</name>
    <dbReference type="NCBI Taxonomy" id="147472"/>
    <lineage>
        <taxon>Eukaryota</taxon>
        <taxon>Fungi</taxon>
        <taxon>Fungi incertae sedis</taxon>
        <taxon>Zoopagomycota</taxon>
        <taxon>Kickxellomycotina</taxon>
        <taxon>Kickxellomycetes</taxon>
        <taxon>Kickxellales</taxon>
        <taxon>Kickxellaceae</taxon>
        <taxon>Coemansia</taxon>
    </lineage>
</organism>
<dbReference type="PANTHER" id="PTHR21193">
    <property type="entry name" value="OXIDOREDUCTASE-LIKE DOMAIN-CONTAINING PROTEIN 1"/>
    <property type="match status" value="1"/>
</dbReference>
<protein>
    <recommendedName>
        <fullName evidence="2">Oxidoreductase-like domain-containing protein</fullName>
    </recommendedName>
</protein>
<evidence type="ECO:0000313" key="4">
    <source>
        <dbReference type="Proteomes" id="UP001149813"/>
    </source>
</evidence>
<dbReference type="PANTHER" id="PTHR21193:SF3">
    <property type="entry name" value="OXIDOREDUCTASE-LIKE DOMAIN-CONTAINING PROTEIN 1"/>
    <property type="match status" value="1"/>
</dbReference>
<dbReference type="EMBL" id="JANBOJ010000301">
    <property type="protein sequence ID" value="KAJ1720068.1"/>
    <property type="molecule type" value="Genomic_DNA"/>
</dbReference>
<dbReference type="InterPro" id="IPR039251">
    <property type="entry name" value="OXLD1"/>
</dbReference>
<evidence type="ECO:0000313" key="3">
    <source>
        <dbReference type="EMBL" id="KAJ1720068.1"/>
    </source>
</evidence>
<proteinExistence type="predicted"/>
<sequence length="136" mass="16032">MTALITRVHNQSFEAQRPRYLSASSRQCEKQQHDLDNMMKLLPPKPEPPDNDDCCLSGCEFCVWDLYDEDMREYRKQAEAIRHAFESQGKEVPEQLRPESLHDAVNPTMRAFLDMEREMAMKIQHEEDMDRGEDDK</sequence>
<gene>
    <name evidence="3" type="ORF">LPJ53_005253</name>
</gene>
<evidence type="ECO:0000256" key="1">
    <source>
        <dbReference type="SAM" id="MobiDB-lite"/>
    </source>
</evidence>
<comment type="caution">
    <text evidence="3">The sequence shown here is derived from an EMBL/GenBank/DDBJ whole genome shotgun (WGS) entry which is preliminary data.</text>
</comment>
<reference evidence="3" key="1">
    <citation type="submission" date="2022-07" db="EMBL/GenBank/DDBJ databases">
        <title>Phylogenomic reconstructions and comparative analyses of Kickxellomycotina fungi.</title>
        <authorList>
            <person name="Reynolds N.K."/>
            <person name="Stajich J.E."/>
            <person name="Barry K."/>
            <person name="Grigoriev I.V."/>
            <person name="Crous P."/>
            <person name="Smith M.E."/>
        </authorList>
    </citation>
    <scope>NUCLEOTIDE SEQUENCE</scope>
    <source>
        <strain evidence="3">NBRC 32514</strain>
    </source>
</reference>
<dbReference type="InterPro" id="IPR019180">
    <property type="entry name" value="Oxidoreductase-like_N"/>
</dbReference>
<accession>A0A9W7XX76</accession>
<dbReference type="Pfam" id="PF09791">
    <property type="entry name" value="Oxidored-like"/>
    <property type="match status" value="1"/>
</dbReference>
<name>A0A9W7XX76_9FUNG</name>
<dbReference type="OrthoDB" id="10064411at2759"/>